<dbReference type="InterPro" id="IPR055132">
    <property type="entry name" value="RNase_J_b_CASP"/>
</dbReference>
<dbReference type="PANTHER" id="PTHR43694:SF1">
    <property type="entry name" value="RIBONUCLEASE J"/>
    <property type="match status" value="1"/>
</dbReference>
<proteinExistence type="predicted"/>
<reference evidence="9 10" key="1">
    <citation type="submission" date="2023-03" db="EMBL/GenBank/DDBJ databases">
        <title>Fodinicurvata sp. CAU 1616 isolated from sea sendiment.</title>
        <authorList>
            <person name="Kim W."/>
        </authorList>
    </citation>
    <scope>NUCLEOTIDE SEQUENCE [LARGE SCALE GENOMIC DNA]</scope>
    <source>
        <strain evidence="9 10">CAU 1616</strain>
    </source>
</reference>
<evidence type="ECO:0000313" key="10">
    <source>
        <dbReference type="Proteomes" id="UP001215503"/>
    </source>
</evidence>
<dbReference type="Pfam" id="PF07521">
    <property type="entry name" value="RMMBL"/>
    <property type="match status" value="1"/>
</dbReference>
<evidence type="ECO:0000256" key="5">
    <source>
        <dbReference type="ARBA" id="ARBA00022833"/>
    </source>
</evidence>
<accession>A0ABT5YQC7</accession>
<dbReference type="Pfam" id="PF17770">
    <property type="entry name" value="RNase_J_C"/>
    <property type="match status" value="1"/>
</dbReference>
<keyword evidence="2" id="KW-0540">Nuclease</keyword>
<dbReference type="RefSeq" id="WP_275823966.1">
    <property type="nucleotide sequence ID" value="NZ_JARHUD010000010.1"/>
</dbReference>
<keyword evidence="1" id="KW-0963">Cytoplasm</keyword>
<sequence>MNPKLARIADPATPGKKDLFFLPLGGTGEIGMNLNLYGHAGKWLMVDLGVAFGEHDLPGIEVVMPDPDFIVERADKLVGLVLTHGHEDHLGAVPYLWQYLRCPVYATPFTAALLRRKLKDDRVEDAPEIIEIPLSSRFELGPFDIELVTLTHSIPEPNALVIRTSCGTVVHTGDWKLDPDPLVGEDFDAQRLRDVAKEGVLAMVCDSTNVLTPGRAGSELDVREALEKVVGECKNRVAVACFASNVARLETVMRVAEAHGRQVALVGRSMHRIVAAARESGYLQDLPPILDERDIGYLPREEVLLLCTGSQGEPRAALWRIANDDHPEVTLEEGDTVLFSSRVIPGNEKSIQSLYNLLARRGIEVVSADDETPIHVSGHPCRDELSDMYQWVRPRIAVPVHGEARHLHAHGELAKTCQVPEVVLAQNGAMVQLAPGEATVVDHVHSGRLALDGNVLRPVDSPVLRHRRRMVYNGSAAVTVVVDGDGGLLVEPRFAAQGLYDAEEEPEVEADAVQAIEQALHRLSRHDRRQDGLLSEAVRVAVRRAFQRALGKKPVVEVQLIRLD</sequence>
<dbReference type="EMBL" id="JARHUD010000010">
    <property type="protein sequence ID" value="MDF2097185.1"/>
    <property type="molecule type" value="Genomic_DNA"/>
</dbReference>
<gene>
    <name evidence="9" type="ORF">P2G67_14480</name>
</gene>
<dbReference type="PANTHER" id="PTHR43694">
    <property type="entry name" value="RIBONUCLEASE J"/>
    <property type="match status" value="1"/>
</dbReference>
<dbReference type="InterPro" id="IPR036866">
    <property type="entry name" value="RibonucZ/Hydroxyglut_hydro"/>
</dbReference>
<evidence type="ECO:0000256" key="1">
    <source>
        <dbReference type="ARBA" id="ARBA00022490"/>
    </source>
</evidence>
<keyword evidence="7" id="KW-0694">RNA-binding</keyword>
<dbReference type="NCBIfam" id="TIGR00649">
    <property type="entry name" value="MG423"/>
    <property type="match status" value="1"/>
</dbReference>
<dbReference type="SUPFAM" id="SSF56281">
    <property type="entry name" value="Metallo-hydrolase/oxidoreductase"/>
    <property type="match status" value="1"/>
</dbReference>
<dbReference type="Pfam" id="PF22505">
    <property type="entry name" value="RNase_J_b_CASP"/>
    <property type="match status" value="1"/>
</dbReference>
<protein>
    <submittedName>
        <fullName evidence="9">Ribonuclease J</fullName>
    </submittedName>
</protein>
<keyword evidence="5" id="KW-0862">Zinc</keyword>
<dbReference type="SMART" id="SM00849">
    <property type="entry name" value="Lactamase_B"/>
    <property type="match status" value="1"/>
</dbReference>
<dbReference type="Gene3D" id="3.40.50.10710">
    <property type="entry name" value="Metallo-hydrolase/oxidoreductase"/>
    <property type="match status" value="1"/>
</dbReference>
<feature type="domain" description="Metallo-beta-lactamase" evidence="8">
    <location>
        <begin position="31"/>
        <end position="226"/>
    </location>
</feature>
<evidence type="ECO:0000313" key="9">
    <source>
        <dbReference type="EMBL" id="MDF2097185.1"/>
    </source>
</evidence>
<name>A0ABT5YQC7_9PROT</name>
<dbReference type="InterPro" id="IPR042173">
    <property type="entry name" value="RNase_J_2"/>
</dbReference>
<keyword evidence="4" id="KW-0378">Hydrolase</keyword>
<evidence type="ECO:0000259" key="8">
    <source>
        <dbReference type="SMART" id="SM00849"/>
    </source>
</evidence>
<evidence type="ECO:0000256" key="6">
    <source>
        <dbReference type="ARBA" id="ARBA00022839"/>
    </source>
</evidence>
<dbReference type="Proteomes" id="UP001215503">
    <property type="component" value="Unassembled WGS sequence"/>
</dbReference>
<keyword evidence="10" id="KW-1185">Reference proteome</keyword>
<keyword evidence="3" id="KW-0479">Metal-binding</keyword>
<dbReference type="CDD" id="cd07714">
    <property type="entry name" value="RNaseJ_MBL-fold"/>
    <property type="match status" value="1"/>
</dbReference>
<comment type="caution">
    <text evidence="9">The sequence shown here is derived from an EMBL/GenBank/DDBJ whole genome shotgun (WGS) entry which is preliminary data.</text>
</comment>
<evidence type="ECO:0000256" key="3">
    <source>
        <dbReference type="ARBA" id="ARBA00022723"/>
    </source>
</evidence>
<dbReference type="Pfam" id="PF12706">
    <property type="entry name" value="Lactamase_B_2"/>
    <property type="match status" value="1"/>
</dbReference>
<dbReference type="Gene3D" id="3.10.20.580">
    <property type="match status" value="1"/>
</dbReference>
<evidence type="ECO:0000256" key="2">
    <source>
        <dbReference type="ARBA" id="ARBA00022722"/>
    </source>
</evidence>
<evidence type="ECO:0000256" key="4">
    <source>
        <dbReference type="ARBA" id="ARBA00022801"/>
    </source>
</evidence>
<dbReference type="InterPro" id="IPR041636">
    <property type="entry name" value="RNase_J_C"/>
</dbReference>
<dbReference type="InterPro" id="IPR001279">
    <property type="entry name" value="Metallo-B-lactamas"/>
</dbReference>
<evidence type="ECO:0000256" key="7">
    <source>
        <dbReference type="ARBA" id="ARBA00022884"/>
    </source>
</evidence>
<dbReference type="InterPro" id="IPR011108">
    <property type="entry name" value="RMMBL"/>
</dbReference>
<dbReference type="InterPro" id="IPR004613">
    <property type="entry name" value="RNase_J"/>
</dbReference>
<organism evidence="9 10">
    <name type="scientific">Aquibaculum arenosum</name>
    <dbReference type="NCBI Taxonomy" id="3032591"/>
    <lineage>
        <taxon>Bacteria</taxon>
        <taxon>Pseudomonadati</taxon>
        <taxon>Pseudomonadota</taxon>
        <taxon>Alphaproteobacteria</taxon>
        <taxon>Rhodospirillales</taxon>
        <taxon>Rhodovibrionaceae</taxon>
        <taxon>Aquibaculum</taxon>
    </lineage>
</organism>
<dbReference type="Gene3D" id="3.60.15.10">
    <property type="entry name" value="Ribonuclease Z/Hydroxyacylglutathione hydrolase-like"/>
    <property type="match status" value="1"/>
</dbReference>
<keyword evidence="6" id="KW-0269">Exonuclease</keyword>